<dbReference type="Pfam" id="PF08239">
    <property type="entry name" value="SH3_3"/>
    <property type="match status" value="1"/>
</dbReference>
<reference evidence="8 9" key="1">
    <citation type="journal article" date="2010" name="J. Bacteriol.">
        <title>The genetic basis of laboratory adaptation in Caulobacter crescentus.</title>
        <authorList>
            <person name="Marks M.E."/>
            <person name="Castro-Rojas C.M."/>
            <person name="Teiling C."/>
            <person name="Du L."/>
            <person name="Kapatral V."/>
            <person name="Walunas T.L."/>
            <person name="Crosson S."/>
        </authorList>
    </citation>
    <scope>NUCLEOTIDE SEQUENCE [LARGE SCALE GENOMIC DNA]</scope>
    <source>
        <strain evidence="9">NA1000 / CB15N</strain>
    </source>
</reference>
<evidence type="ECO:0000256" key="3">
    <source>
        <dbReference type="ARBA" id="ARBA00015281"/>
    </source>
</evidence>
<evidence type="ECO:0000256" key="2">
    <source>
        <dbReference type="ARBA" id="ARBA00008681"/>
    </source>
</evidence>
<dbReference type="Pfam" id="PF05433">
    <property type="entry name" value="Rick_17kDa_Anti"/>
    <property type="match status" value="1"/>
</dbReference>
<keyword evidence="9" id="KW-1185">Reference proteome</keyword>
<keyword evidence="4" id="KW-0449">Lipoprotein</keyword>
<dbReference type="GeneID" id="7331058"/>
<organism evidence="8 9">
    <name type="scientific">Caulobacter vibrioides (strain NA1000 / CB15N)</name>
    <name type="common">Caulobacter crescentus</name>
    <dbReference type="NCBI Taxonomy" id="565050"/>
    <lineage>
        <taxon>Bacteria</taxon>
        <taxon>Pseudomonadati</taxon>
        <taxon>Pseudomonadota</taxon>
        <taxon>Alphaproteobacteria</taxon>
        <taxon>Caulobacterales</taxon>
        <taxon>Caulobacteraceae</taxon>
        <taxon>Caulobacter</taxon>
    </lineage>
</organism>
<evidence type="ECO:0000259" key="7">
    <source>
        <dbReference type="Pfam" id="PF08239"/>
    </source>
</evidence>
<evidence type="ECO:0000256" key="4">
    <source>
        <dbReference type="ARBA" id="ARBA00023288"/>
    </source>
</evidence>
<dbReference type="PATRIC" id="fig|565050.3.peg.358"/>
<evidence type="ECO:0000313" key="8">
    <source>
        <dbReference type="EMBL" id="ACL93826.2"/>
    </source>
</evidence>
<dbReference type="Gene3D" id="2.30.30.40">
    <property type="entry name" value="SH3 Domains"/>
    <property type="match status" value="1"/>
</dbReference>
<feature type="domain" description="SH3b" evidence="7">
    <location>
        <begin position="168"/>
        <end position="221"/>
    </location>
</feature>
<dbReference type="Proteomes" id="UP000001364">
    <property type="component" value="Chromosome"/>
</dbReference>
<sequence length="265" mass="26261">MTTRKTPATALAIAAVLGASLTVAPAPVLAQQSKPLGGLFSCEGSGKKQEGGALIGAAAGALLGSKLAKNEQTLGALVGAAAGAAAGAYIGCRMQSTDAALAEQATKKALETGVSQTWSNSRTGNSGRINVVSSSYGPPIDGRTIRYAQGVQSLQSLAATPGAYTAASTVNLRAGPSTKTAVVGKLAAGETFDAIGQAPTGGWVLVGRSGFGVGYAAASLVRPTGQMAASCRVIDAAVSGGGQATSTQRYSACRDNRGEWQLTQA</sequence>
<feature type="domain" description="Glycine zipper 2TM" evidence="6">
    <location>
        <begin position="51"/>
        <end position="91"/>
    </location>
</feature>
<protein>
    <recommendedName>
        <fullName evidence="3">17 kDa surface antigen</fullName>
    </recommendedName>
</protein>
<feature type="signal peptide" evidence="5">
    <location>
        <begin position="1"/>
        <end position="30"/>
    </location>
</feature>
<dbReference type="RefSeq" id="YP_002515734.2">
    <property type="nucleotide sequence ID" value="NC_011916.1"/>
</dbReference>
<dbReference type="EMBL" id="CP001340">
    <property type="protein sequence ID" value="ACL93826.2"/>
    <property type="molecule type" value="Genomic_DNA"/>
</dbReference>
<evidence type="ECO:0000256" key="1">
    <source>
        <dbReference type="ARBA" id="ARBA00004459"/>
    </source>
</evidence>
<dbReference type="HOGENOM" id="CLU_1056435_0_0_5"/>
<gene>
    <name evidence="8" type="ordered locus">CCNA_00359</name>
</gene>
<comment type="subcellular location">
    <subcellularLocation>
        <location evidence="1">Cell outer membrane</location>
        <topology evidence="1">Lipid-anchor</topology>
    </subcellularLocation>
</comment>
<dbReference type="InterPro" id="IPR008816">
    <property type="entry name" value="Gly_zipper_2TM_dom"/>
</dbReference>
<dbReference type="RefSeq" id="WP_024265533.1">
    <property type="nucleotide sequence ID" value="NC_011916.1"/>
</dbReference>
<dbReference type="AlphaFoldDB" id="A0A0H3C5P3"/>
<dbReference type="OrthoDB" id="7184569at2"/>
<dbReference type="KEGG" id="ccs:CCNA_00359"/>
<feature type="chain" id="PRO_5002605895" description="17 kDa surface antigen" evidence="5">
    <location>
        <begin position="31"/>
        <end position="265"/>
    </location>
</feature>
<proteinExistence type="inferred from homology"/>
<name>A0A0H3C5P3_CAUVN</name>
<evidence type="ECO:0000259" key="6">
    <source>
        <dbReference type="Pfam" id="PF05433"/>
    </source>
</evidence>
<dbReference type="InterPro" id="IPR003646">
    <property type="entry name" value="SH3-like_bac-type"/>
</dbReference>
<evidence type="ECO:0000256" key="5">
    <source>
        <dbReference type="SAM" id="SignalP"/>
    </source>
</evidence>
<evidence type="ECO:0000313" key="9">
    <source>
        <dbReference type="Proteomes" id="UP000001364"/>
    </source>
</evidence>
<keyword evidence="5" id="KW-0732">Signal</keyword>
<accession>A0A0H3C5P3</accession>
<comment type="similarity">
    <text evidence="2">Belongs to the rickettsiale 17 kDa surface antigen family.</text>
</comment>